<protein>
    <recommendedName>
        <fullName evidence="1">Stress-response A/B barrel domain-containing protein</fullName>
    </recommendedName>
</protein>
<dbReference type="PROSITE" id="PS51502">
    <property type="entry name" value="S_R_A_B_BARREL"/>
    <property type="match status" value="1"/>
</dbReference>
<dbReference type="RefSeq" id="WP_310376916.1">
    <property type="nucleotide sequence ID" value="NZ_JAVDXT010000006.1"/>
</dbReference>
<dbReference type="Pfam" id="PF07876">
    <property type="entry name" value="Dabb"/>
    <property type="match status" value="1"/>
</dbReference>
<name>A0ABU2CF96_9BURK</name>
<keyword evidence="3" id="KW-1185">Reference proteome</keyword>
<dbReference type="PANTHER" id="PTHR37832:SF1">
    <property type="entry name" value="STRESS-RESPONSE A_B BARREL DOMAIN-CONTAINING PROTEIN"/>
    <property type="match status" value="1"/>
</dbReference>
<gene>
    <name evidence="2" type="ORF">J2X19_004690</name>
</gene>
<organism evidence="2 3">
    <name type="scientific">Rhodoferax ferrireducens</name>
    <dbReference type="NCBI Taxonomy" id="192843"/>
    <lineage>
        <taxon>Bacteria</taxon>
        <taxon>Pseudomonadati</taxon>
        <taxon>Pseudomonadota</taxon>
        <taxon>Betaproteobacteria</taxon>
        <taxon>Burkholderiales</taxon>
        <taxon>Comamonadaceae</taxon>
        <taxon>Rhodoferax</taxon>
    </lineage>
</organism>
<dbReference type="Proteomes" id="UP001180487">
    <property type="component" value="Unassembled WGS sequence"/>
</dbReference>
<dbReference type="PANTHER" id="PTHR37832">
    <property type="entry name" value="BLL2683 PROTEIN"/>
    <property type="match status" value="1"/>
</dbReference>
<feature type="domain" description="Stress-response A/B barrel" evidence="1">
    <location>
        <begin position="2"/>
        <end position="100"/>
    </location>
</feature>
<evidence type="ECO:0000259" key="1">
    <source>
        <dbReference type="PROSITE" id="PS51502"/>
    </source>
</evidence>
<comment type="caution">
    <text evidence="2">The sequence shown here is derived from an EMBL/GenBank/DDBJ whole genome shotgun (WGS) entry which is preliminary data.</text>
</comment>
<dbReference type="Gene3D" id="3.30.70.100">
    <property type="match status" value="1"/>
</dbReference>
<evidence type="ECO:0000313" key="3">
    <source>
        <dbReference type="Proteomes" id="UP001180487"/>
    </source>
</evidence>
<dbReference type="SUPFAM" id="SSF54909">
    <property type="entry name" value="Dimeric alpha+beta barrel"/>
    <property type="match status" value="1"/>
</dbReference>
<dbReference type="InterPro" id="IPR013097">
    <property type="entry name" value="Dabb"/>
</dbReference>
<reference evidence="2 3" key="1">
    <citation type="submission" date="2023-07" db="EMBL/GenBank/DDBJ databases">
        <title>Sorghum-associated microbial communities from plants grown in Nebraska, USA.</title>
        <authorList>
            <person name="Schachtman D."/>
        </authorList>
    </citation>
    <scope>NUCLEOTIDE SEQUENCE [LARGE SCALE GENOMIC DNA]</scope>
    <source>
        <strain evidence="2 3">BE313</strain>
    </source>
</reference>
<accession>A0ABU2CF96</accession>
<proteinExistence type="predicted"/>
<evidence type="ECO:0000313" key="2">
    <source>
        <dbReference type="EMBL" id="MDR7379988.1"/>
    </source>
</evidence>
<sequence>MIHHCVFIRFRPEISAVAKQALWAELQALVGEIPGLHEVRAGVNARYEDLDHGFADGFIAVFDDRQALAAYQAHPAHQATGAKLVQAALGGLQGLMVFDLDLQ</sequence>
<dbReference type="InterPro" id="IPR011008">
    <property type="entry name" value="Dimeric_a/b-barrel"/>
</dbReference>
<dbReference type="SMART" id="SM00886">
    <property type="entry name" value="Dabb"/>
    <property type="match status" value="1"/>
</dbReference>
<dbReference type="EMBL" id="JAVDXT010000006">
    <property type="protein sequence ID" value="MDR7379988.1"/>
    <property type="molecule type" value="Genomic_DNA"/>
</dbReference>